<dbReference type="PANTHER" id="PTHR30065">
    <property type="entry name" value="FLAGELLAR BIOSYNTHETIC PROTEIN FLIR"/>
    <property type="match status" value="1"/>
</dbReference>
<protein>
    <recommendedName>
        <fullName evidence="3 9">Flagellar biosynthetic protein FliR</fullName>
    </recommendedName>
</protein>
<accession>A0A4R3YHL9</accession>
<evidence type="ECO:0000256" key="7">
    <source>
        <dbReference type="ARBA" id="ARBA00023136"/>
    </source>
</evidence>
<dbReference type="InterPro" id="IPR002010">
    <property type="entry name" value="T3SS_IM_R"/>
</dbReference>
<keyword evidence="7 10" id="KW-0472">Membrane</keyword>
<evidence type="ECO:0000313" key="12">
    <source>
        <dbReference type="Proteomes" id="UP000295367"/>
    </source>
</evidence>
<feature type="transmembrane region" description="Helical" evidence="10">
    <location>
        <begin position="71"/>
        <end position="93"/>
    </location>
</feature>
<dbReference type="GO" id="GO:0009425">
    <property type="term" value="C:bacterial-type flagellum basal body"/>
    <property type="evidence" value="ECO:0007669"/>
    <property type="project" value="UniProtKB-SubCell"/>
</dbReference>
<evidence type="ECO:0000256" key="9">
    <source>
        <dbReference type="NCBIfam" id="TIGR01400"/>
    </source>
</evidence>
<keyword evidence="8 10" id="KW-0975">Bacterial flagellum</keyword>
<dbReference type="GO" id="GO:0005886">
    <property type="term" value="C:plasma membrane"/>
    <property type="evidence" value="ECO:0007669"/>
    <property type="project" value="UniProtKB-SubCell"/>
</dbReference>
<reference evidence="11 12" key="1">
    <citation type="submission" date="2019-03" db="EMBL/GenBank/DDBJ databases">
        <title>Genomic Encyclopedia of Type Strains, Phase IV (KMG-IV): sequencing the most valuable type-strain genomes for metagenomic binning, comparative biology and taxonomic classification.</title>
        <authorList>
            <person name="Goeker M."/>
        </authorList>
    </citation>
    <scope>NUCLEOTIDE SEQUENCE [LARGE SCALE GENOMIC DNA]</scope>
    <source>
        <strain evidence="11 12">DSM 100309</strain>
    </source>
</reference>
<evidence type="ECO:0000256" key="1">
    <source>
        <dbReference type="ARBA" id="ARBA00002578"/>
    </source>
</evidence>
<keyword evidence="4 10" id="KW-1003">Cell membrane</keyword>
<evidence type="ECO:0000256" key="2">
    <source>
        <dbReference type="ARBA" id="ARBA00009772"/>
    </source>
</evidence>
<feature type="transmembrane region" description="Helical" evidence="10">
    <location>
        <begin position="40"/>
        <end position="59"/>
    </location>
</feature>
<dbReference type="NCBIfam" id="TIGR01400">
    <property type="entry name" value="fliR"/>
    <property type="match status" value="1"/>
</dbReference>
<evidence type="ECO:0000256" key="8">
    <source>
        <dbReference type="ARBA" id="ARBA00023143"/>
    </source>
</evidence>
<evidence type="ECO:0000256" key="3">
    <source>
        <dbReference type="ARBA" id="ARBA00021717"/>
    </source>
</evidence>
<dbReference type="OrthoDB" id="9797790at2"/>
<dbReference type="Proteomes" id="UP000295367">
    <property type="component" value="Unassembled WGS sequence"/>
</dbReference>
<keyword evidence="11" id="KW-0966">Cell projection</keyword>
<keyword evidence="12" id="KW-1185">Reference proteome</keyword>
<gene>
    <name evidence="11" type="ORF">EDC63_101742</name>
</gene>
<dbReference type="PANTHER" id="PTHR30065:SF8">
    <property type="entry name" value="FLAGELLAR BIOSYNTHETIC PROTEIN FLIR"/>
    <property type="match status" value="1"/>
</dbReference>
<feature type="transmembrane region" description="Helical" evidence="10">
    <location>
        <begin position="6"/>
        <end position="28"/>
    </location>
</feature>
<evidence type="ECO:0000256" key="4">
    <source>
        <dbReference type="ARBA" id="ARBA00022475"/>
    </source>
</evidence>
<name>A0A4R3YHL9_9PROT</name>
<comment type="caution">
    <text evidence="11">The sequence shown here is derived from an EMBL/GenBank/DDBJ whole genome shotgun (WGS) entry which is preliminary data.</text>
</comment>
<sequence length="264" mass="28450">MFTVTAAQLNAWLIIFIWPFVRILALVSTDPIFGNRAVPGRIKIGAAFLLTLVLIPTLGPPPPVELGSASGILILLQQIIIGVSMGLVMRIVFSAVEMAGNLAALQMGLGFATFFDHISAAQVPVIGQFTGLLAILMFLSTNGHFVVLTALSESFYTLPITAQPLSAQGWRTVAEWGGEIFRAGVWISLPIVAALLITNLALGIMTRAAPQLNIFAVGFPLTITAGFFLLYLTLPYMPPLFERLWTDGINTALEVFRQARPSTP</sequence>
<evidence type="ECO:0000256" key="5">
    <source>
        <dbReference type="ARBA" id="ARBA00022692"/>
    </source>
</evidence>
<dbReference type="InterPro" id="IPR006303">
    <property type="entry name" value="FliR"/>
</dbReference>
<dbReference type="AlphaFoldDB" id="A0A4R3YHL9"/>
<comment type="similarity">
    <text evidence="2 10">Belongs to the FliR/MopE/SpaR family.</text>
</comment>
<feature type="transmembrane region" description="Helical" evidence="10">
    <location>
        <begin position="180"/>
        <end position="202"/>
    </location>
</feature>
<dbReference type="GO" id="GO:0006605">
    <property type="term" value="P:protein targeting"/>
    <property type="evidence" value="ECO:0007669"/>
    <property type="project" value="UniProtKB-UniRule"/>
</dbReference>
<feature type="transmembrane region" description="Helical" evidence="10">
    <location>
        <begin position="214"/>
        <end position="234"/>
    </location>
</feature>
<dbReference type="RefSeq" id="WP_124947342.1">
    <property type="nucleotide sequence ID" value="NZ_BHVT01000073.1"/>
</dbReference>
<dbReference type="PRINTS" id="PR00953">
    <property type="entry name" value="TYPE3IMRPROT"/>
</dbReference>
<comment type="subcellular location">
    <subcellularLocation>
        <location evidence="10">Cell membrane</location>
        <topology evidence="10">Multi-pass membrane protein</topology>
    </subcellularLocation>
    <subcellularLocation>
        <location evidence="10">Bacterial flagellum basal body</location>
    </subcellularLocation>
</comment>
<dbReference type="EMBL" id="SMCO01000001">
    <property type="protein sequence ID" value="TCV90768.1"/>
    <property type="molecule type" value="Genomic_DNA"/>
</dbReference>
<keyword evidence="6 10" id="KW-1133">Transmembrane helix</keyword>
<keyword evidence="5 10" id="KW-0812">Transmembrane</keyword>
<evidence type="ECO:0000256" key="10">
    <source>
        <dbReference type="RuleBase" id="RU362071"/>
    </source>
</evidence>
<dbReference type="Pfam" id="PF01311">
    <property type="entry name" value="Bac_export_1"/>
    <property type="match status" value="1"/>
</dbReference>
<feature type="transmembrane region" description="Helical" evidence="10">
    <location>
        <begin position="114"/>
        <end position="139"/>
    </location>
</feature>
<keyword evidence="11" id="KW-0969">Cilium</keyword>
<organism evidence="11 12">
    <name type="scientific">Sulfurirhabdus autotrophica</name>
    <dbReference type="NCBI Taxonomy" id="1706046"/>
    <lineage>
        <taxon>Bacteria</taxon>
        <taxon>Pseudomonadati</taxon>
        <taxon>Pseudomonadota</taxon>
        <taxon>Betaproteobacteria</taxon>
        <taxon>Nitrosomonadales</taxon>
        <taxon>Sulfuricellaceae</taxon>
        <taxon>Sulfurirhabdus</taxon>
    </lineage>
</organism>
<evidence type="ECO:0000256" key="6">
    <source>
        <dbReference type="ARBA" id="ARBA00022989"/>
    </source>
</evidence>
<proteinExistence type="inferred from homology"/>
<evidence type="ECO:0000313" key="11">
    <source>
        <dbReference type="EMBL" id="TCV90768.1"/>
    </source>
</evidence>
<dbReference type="GO" id="GO:0044780">
    <property type="term" value="P:bacterial-type flagellum assembly"/>
    <property type="evidence" value="ECO:0007669"/>
    <property type="project" value="UniProtKB-UniRule"/>
</dbReference>
<comment type="function">
    <text evidence="1 10">Role in flagellar biosynthesis.</text>
</comment>
<keyword evidence="11" id="KW-0282">Flagellum</keyword>